<comment type="caution">
    <text evidence="1">The sequence shown here is derived from an EMBL/GenBank/DDBJ whole genome shotgun (WGS) entry which is preliminary data.</text>
</comment>
<proteinExistence type="predicted"/>
<dbReference type="Proteomes" id="UP000253472">
    <property type="component" value="Unassembled WGS sequence"/>
</dbReference>
<keyword evidence="2" id="KW-1185">Reference proteome</keyword>
<dbReference type="AlphaFoldDB" id="A0A367YC39"/>
<dbReference type="EMBL" id="QLNQ01000025">
    <property type="protein sequence ID" value="RCK62581.1"/>
    <property type="molecule type" value="Genomic_DNA"/>
</dbReference>
<evidence type="ECO:0000313" key="2">
    <source>
        <dbReference type="Proteomes" id="UP000253472"/>
    </source>
</evidence>
<organism evidence="1 2">
    <name type="scientific">Candida viswanathii</name>
    <dbReference type="NCBI Taxonomy" id="5486"/>
    <lineage>
        <taxon>Eukaryota</taxon>
        <taxon>Fungi</taxon>
        <taxon>Dikarya</taxon>
        <taxon>Ascomycota</taxon>
        <taxon>Saccharomycotina</taxon>
        <taxon>Pichiomycetes</taxon>
        <taxon>Debaryomycetaceae</taxon>
        <taxon>Candida/Lodderomyces clade</taxon>
        <taxon>Candida</taxon>
    </lineage>
</organism>
<sequence length="78" mass="8963">MGGLLSSNTGLAVFHHFHIKRYNLLFQFPKDVKSSLPVSQLLILGTTVAYKRTVTSQPLSNIHKLYNRRTFQKRCQLC</sequence>
<reference evidence="1 2" key="1">
    <citation type="submission" date="2018-06" db="EMBL/GenBank/DDBJ databases">
        <title>Whole genome sequencing of Candida tropicalis (genome annotated by CSBL at Korea University).</title>
        <authorList>
            <person name="Ahn J."/>
        </authorList>
    </citation>
    <scope>NUCLEOTIDE SEQUENCE [LARGE SCALE GENOMIC DNA]</scope>
    <source>
        <strain evidence="1 2">ATCC 20962</strain>
    </source>
</reference>
<name>A0A367YC39_9ASCO</name>
<accession>A0A367YC39</accession>
<gene>
    <name evidence="1" type="ORF">Cantr_09520</name>
</gene>
<evidence type="ECO:0000313" key="1">
    <source>
        <dbReference type="EMBL" id="RCK62581.1"/>
    </source>
</evidence>
<protein>
    <submittedName>
        <fullName evidence="1">Uncharacterized protein</fullName>
    </submittedName>
</protein>